<dbReference type="InterPro" id="IPR039426">
    <property type="entry name" value="TonB-dep_rcpt-like"/>
</dbReference>
<evidence type="ECO:0000256" key="5">
    <source>
        <dbReference type="ARBA" id="ARBA00022729"/>
    </source>
</evidence>
<keyword evidence="8" id="KW-0675">Receptor</keyword>
<dbReference type="Gene3D" id="2.40.170.20">
    <property type="entry name" value="TonB-dependent receptor, beta-barrel domain"/>
    <property type="match status" value="1"/>
</dbReference>
<dbReference type="OrthoDB" id="9768177at2"/>
<dbReference type="NCBIfam" id="TIGR04056">
    <property type="entry name" value="OMP_RagA_SusC"/>
    <property type="match status" value="1"/>
</dbReference>
<comment type="subcellular location">
    <subcellularLocation>
        <location evidence="1 10">Cell outer membrane</location>
        <topology evidence="1 10">Multi-pass membrane protein</topology>
    </subcellularLocation>
</comment>
<evidence type="ECO:0000256" key="1">
    <source>
        <dbReference type="ARBA" id="ARBA00004571"/>
    </source>
</evidence>
<evidence type="ECO:0000256" key="4">
    <source>
        <dbReference type="ARBA" id="ARBA00022692"/>
    </source>
</evidence>
<keyword evidence="2 10" id="KW-0813">Transport</keyword>
<dbReference type="InterPro" id="IPR023996">
    <property type="entry name" value="TonB-dep_OMP_SusC/RagA"/>
</dbReference>
<organism evidence="15 16">
    <name type="scientific">Parapedobacter indicus</name>
    <dbReference type="NCBI Taxonomy" id="1477437"/>
    <lineage>
        <taxon>Bacteria</taxon>
        <taxon>Pseudomonadati</taxon>
        <taxon>Bacteroidota</taxon>
        <taxon>Sphingobacteriia</taxon>
        <taxon>Sphingobacteriales</taxon>
        <taxon>Sphingobacteriaceae</taxon>
        <taxon>Parapedobacter</taxon>
    </lineage>
</organism>
<evidence type="ECO:0000256" key="8">
    <source>
        <dbReference type="ARBA" id="ARBA00023170"/>
    </source>
</evidence>
<evidence type="ECO:0000313" key="16">
    <source>
        <dbReference type="Proteomes" id="UP000198670"/>
    </source>
</evidence>
<dbReference type="InterPro" id="IPR036942">
    <property type="entry name" value="Beta-barrel_TonB_sf"/>
</dbReference>
<keyword evidence="3 10" id="KW-1134">Transmembrane beta strand</keyword>
<dbReference type="NCBIfam" id="TIGR04057">
    <property type="entry name" value="SusC_RagA_signa"/>
    <property type="match status" value="1"/>
</dbReference>
<protein>
    <submittedName>
        <fullName evidence="15">TonB-linked outer membrane protein, SusC/RagA family</fullName>
    </submittedName>
</protein>
<feature type="domain" description="TonB-dependent receptor plug" evidence="14">
    <location>
        <begin position="121"/>
        <end position="239"/>
    </location>
</feature>
<dbReference type="Gene3D" id="2.170.130.10">
    <property type="entry name" value="TonB-dependent receptor, plug domain"/>
    <property type="match status" value="1"/>
</dbReference>
<feature type="chain" id="PRO_5011756372" evidence="12">
    <location>
        <begin position="24"/>
        <end position="1091"/>
    </location>
</feature>
<evidence type="ECO:0000256" key="6">
    <source>
        <dbReference type="ARBA" id="ARBA00023077"/>
    </source>
</evidence>
<feature type="signal peptide" evidence="12">
    <location>
        <begin position="1"/>
        <end position="23"/>
    </location>
</feature>
<proteinExistence type="inferred from homology"/>
<dbReference type="PANTHER" id="PTHR30069:SF29">
    <property type="entry name" value="HEMOGLOBIN AND HEMOGLOBIN-HAPTOGLOBIN-BINDING PROTEIN 1-RELATED"/>
    <property type="match status" value="1"/>
</dbReference>
<dbReference type="Proteomes" id="UP000198670">
    <property type="component" value="Unassembled WGS sequence"/>
</dbReference>
<evidence type="ECO:0000256" key="11">
    <source>
        <dbReference type="RuleBase" id="RU003357"/>
    </source>
</evidence>
<dbReference type="InterPro" id="IPR037066">
    <property type="entry name" value="Plug_dom_sf"/>
</dbReference>
<evidence type="ECO:0000256" key="12">
    <source>
        <dbReference type="SAM" id="SignalP"/>
    </source>
</evidence>
<dbReference type="STRING" id="1477437.SAMN05444682_11082"/>
<comment type="similarity">
    <text evidence="10 11">Belongs to the TonB-dependent receptor family.</text>
</comment>
<dbReference type="InterPro" id="IPR023997">
    <property type="entry name" value="TonB-dep_OMP_SusC/RagA_CS"/>
</dbReference>
<keyword evidence="6 11" id="KW-0798">TonB box</keyword>
<dbReference type="GO" id="GO:0009279">
    <property type="term" value="C:cell outer membrane"/>
    <property type="evidence" value="ECO:0007669"/>
    <property type="project" value="UniProtKB-SubCell"/>
</dbReference>
<keyword evidence="4 10" id="KW-0812">Transmembrane</keyword>
<dbReference type="AlphaFoldDB" id="A0A1I3RP01"/>
<evidence type="ECO:0000256" key="3">
    <source>
        <dbReference type="ARBA" id="ARBA00022452"/>
    </source>
</evidence>
<gene>
    <name evidence="15" type="ORF">SAMN05444682_11082</name>
</gene>
<dbReference type="GO" id="GO:0044718">
    <property type="term" value="P:siderophore transmembrane transport"/>
    <property type="evidence" value="ECO:0007669"/>
    <property type="project" value="TreeGrafter"/>
</dbReference>
<dbReference type="Pfam" id="PF13715">
    <property type="entry name" value="CarbopepD_reg_2"/>
    <property type="match status" value="1"/>
</dbReference>
<evidence type="ECO:0000256" key="9">
    <source>
        <dbReference type="ARBA" id="ARBA00023237"/>
    </source>
</evidence>
<evidence type="ECO:0000259" key="14">
    <source>
        <dbReference type="Pfam" id="PF07715"/>
    </source>
</evidence>
<dbReference type="RefSeq" id="WP_090629565.1">
    <property type="nucleotide sequence ID" value="NZ_FOQO01000010.1"/>
</dbReference>
<dbReference type="Gene3D" id="2.60.40.1120">
    <property type="entry name" value="Carboxypeptidase-like, regulatory domain"/>
    <property type="match status" value="1"/>
</dbReference>
<keyword evidence="5 12" id="KW-0732">Signal</keyword>
<dbReference type="PROSITE" id="PS52016">
    <property type="entry name" value="TONB_DEPENDENT_REC_3"/>
    <property type="match status" value="1"/>
</dbReference>
<dbReference type="InterPro" id="IPR012910">
    <property type="entry name" value="Plug_dom"/>
</dbReference>
<evidence type="ECO:0000256" key="10">
    <source>
        <dbReference type="PROSITE-ProRule" id="PRU01360"/>
    </source>
</evidence>
<evidence type="ECO:0000313" key="15">
    <source>
        <dbReference type="EMBL" id="SFJ48283.1"/>
    </source>
</evidence>
<evidence type="ECO:0000256" key="2">
    <source>
        <dbReference type="ARBA" id="ARBA00022448"/>
    </source>
</evidence>
<dbReference type="EMBL" id="FOQO01000010">
    <property type="protein sequence ID" value="SFJ48283.1"/>
    <property type="molecule type" value="Genomic_DNA"/>
</dbReference>
<dbReference type="SUPFAM" id="SSF56935">
    <property type="entry name" value="Porins"/>
    <property type="match status" value="1"/>
</dbReference>
<keyword evidence="9 10" id="KW-0998">Cell outer membrane</keyword>
<evidence type="ECO:0000256" key="7">
    <source>
        <dbReference type="ARBA" id="ARBA00023136"/>
    </source>
</evidence>
<dbReference type="Pfam" id="PF07715">
    <property type="entry name" value="Plug"/>
    <property type="match status" value="1"/>
</dbReference>
<dbReference type="SUPFAM" id="SSF49464">
    <property type="entry name" value="Carboxypeptidase regulatory domain-like"/>
    <property type="match status" value="1"/>
</dbReference>
<dbReference type="InterPro" id="IPR008969">
    <property type="entry name" value="CarboxyPept-like_regulatory"/>
</dbReference>
<reference evidence="15 16" key="1">
    <citation type="submission" date="2016-10" db="EMBL/GenBank/DDBJ databases">
        <authorList>
            <person name="de Groot N.N."/>
        </authorList>
    </citation>
    <scope>NUCLEOTIDE SEQUENCE [LARGE SCALE GENOMIC DNA]</scope>
    <source>
        <strain evidence="15 16">RK1</strain>
    </source>
</reference>
<dbReference type="PANTHER" id="PTHR30069">
    <property type="entry name" value="TONB-DEPENDENT OUTER MEMBRANE RECEPTOR"/>
    <property type="match status" value="1"/>
</dbReference>
<keyword evidence="16" id="KW-1185">Reference proteome</keyword>
<sequence length="1091" mass="120710">MIQTFAKFIFLLVGLNYAQHAWAQQLTVKGQVTDAASGEPLSGATVSVVGSTVSTTSDENGRYSLVVHVTPEKISVTFLGYQKQEQPLGGQTELDFRLVKSDASLDEVVVTALGIKRERKSLGYSVGNVDGEALNETPQANVLNALSGKVAGVQISQMDGTAGSSVNMVIRGANSLNGDNQPLFVIDGVPVSNQLNNGFSGADMGNAISDINPNDIENVSVLKGPSAAALYGSRAGNGVVLITTKSGAGSKRGIGVSLSAALTAEVPYRYVPVQNKFGNGKAGAHLLEESENENWGAELDAGEQWVQWNSNGQAVPLVSYPDRFQDFFQTGLTSTNNVAVDGSYDKGNFRLSVGNMENKGIIPNTDLSRVTLALNTSYRLTDRLRATANFGITESGSDNRPVIDGERNSPVRSLYETGAQVNILDLVNYWIPGMEGIQQLKYKDKQNNPYFLAYENPTSFKRNRTVSKLQLDYTISDDFAFLVRYARDETNENQEAKRAYSNFNNLKGSYQLDDNYRKEDNIDATLSYKKEFASIWSINAMAGFNRMERQVQIMNNYTSELVIPDLYSISNGAPGTVVYDSFKSRKLLYGVYGTASVGFADKIYLDLTARNDWSSTLPSNNRSYFYPSASLSFLLHELVALPDWLTFLKLRAGSAQVGNDVEPYSLRATYSNDSDWGSAKRLYMGNELRNATLEPEISTSHEAGLEFQFLGNRLGFEATYYTVNNKNQVLSIGLPIESGAGSKLINAGLVRSRGIEARLSGTPIQNRNFRWDMNVTFTRNRTVIEELAEGIEYFNFTSYSGLEVRTYAGGGIGDMYMRPMLTVKDKNSPYYGYPLLTNSGVYQTDNDISNLVKIGNFNHDFMLSFQPSFTYKSFSLYANIDWRQGGMFYSNTMMFLGNNGQLEETLSGASYDRSRGIEEQVKASPEAYFGKWIGGRNADYGGLPWPGAESEVRKQDASFNIGVREVIDENGHSSYVENLGGATTVWLDPFNAYRYSTRPFPDRNLYSATYVKLREIALTYRLPQSFSSRLRLQQTSVSFVANNVFQWNAAGIDIDPERAYRQSAAGWIQGVEYYNVMPWTASFGLKLTVNF</sequence>
<keyword evidence="7 10" id="KW-0472">Membrane</keyword>
<name>A0A1I3RP01_9SPHI</name>
<accession>A0A1I3RP01</accession>
<dbReference type="Pfam" id="PF00593">
    <property type="entry name" value="TonB_dep_Rec_b-barrel"/>
    <property type="match status" value="1"/>
</dbReference>
<dbReference type="InterPro" id="IPR000531">
    <property type="entry name" value="Beta-barrel_TonB"/>
</dbReference>
<dbReference type="GO" id="GO:0015344">
    <property type="term" value="F:siderophore uptake transmembrane transporter activity"/>
    <property type="evidence" value="ECO:0007669"/>
    <property type="project" value="TreeGrafter"/>
</dbReference>
<evidence type="ECO:0000259" key="13">
    <source>
        <dbReference type="Pfam" id="PF00593"/>
    </source>
</evidence>
<feature type="domain" description="TonB-dependent receptor-like beta-barrel" evidence="13">
    <location>
        <begin position="451"/>
        <end position="881"/>
    </location>
</feature>